<dbReference type="Proteomes" id="UP001501581">
    <property type="component" value="Unassembled WGS sequence"/>
</dbReference>
<reference evidence="3" key="1">
    <citation type="journal article" date="2019" name="Int. J. Syst. Evol. Microbiol.">
        <title>The Global Catalogue of Microorganisms (GCM) 10K type strain sequencing project: providing services to taxonomists for standard genome sequencing and annotation.</title>
        <authorList>
            <consortium name="The Broad Institute Genomics Platform"/>
            <consortium name="The Broad Institute Genome Sequencing Center for Infectious Disease"/>
            <person name="Wu L."/>
            <person name="Ma J."/>
        </authorList>
    </citation>
    <scope>NUCLEOTIDE SEQUENCE [LARGE SCALE GENOMIC DNA]</scope>
    <source>
        <strain evidence="3">JCM 13008</strain>
    </source>
</reference>
<gene>
    <name evidence="2" type="ORF">GCM10009668_41450</name>
</gene>
<keyword evidence="1" id="KW-0812">Transmembrane</keyword>
<feature type="transmembrane region" description="Helical" evidence="1">
    <location>
        <begin position="51"/>
        <end position="69"/>
    </location>
</feature>
<dbReference type="EMBL" id="BAAALG010000017">
    <property type="protein sequence ID" value="GAA1114599.1"/>
    <property type="molecule type" value="Genomic_DNA"/>
</dbReference>
<evidence type="ECO:0000313" key="2">
    <source>
        <dbReference type="EMBL" id="GAA1114599.1"/>
    </source>
</evidence>
<feature type="transmembrane region" description="Helical" evidence="1">
    <location>
        <begin position="157"/>
        <end position="175"/>
    </location>
</feature>
<evidence type="ECO:0000313" key="3">
    <source>
        <dbReference type="Proteomes" id="UP001501581"/>
    </source>
</evidence>
<feature type="transmembrane region" description="Helical" evidence="1">
    <location>
        <begin position="81"/>
        <end position="99"/>
    </location>
</feature>
<feature type="transmembrane region" description="Helical" evidence="1">
    <location>
        <begin position="12"/>
        <end position="31"/>
    </location>
</feature>
<keyword evidence="1" id="KW-0472">Membrane</keyword>
<evidence type="ECO:0000256" key="1">
    <source>
        <dbReference type="SAM" id="Phobius"/>
    </source>
</evidence>
<feature type="transmembrane region" description="Helical" evidence="1">
    <location>
        <begin position="130"/>
        <end position="151"/>
    </location>
</feature>
<dbReference type="RefSeq" id="WP_343996832.1">
    <property type="nucleotide sequence ID" value="NZ_BAAALG010000017.1"/>
</dbReference>
<dbReference type="SUPFAM" id="SSF55874">
    <property type="entry name" value="ATPase domain of HSP90 chaperone/DNA topoisomerase II/histidine kinase"/>
    <property type="match status" value="1"/>
</dbReference>
<name>A0ABP4ELF4_9ACTN</name>
<keyword evidence="1" id="KW-1133">Transmembrane helix</keyword>
<organism evidence="2 3">
    <name type="scientific">Nocardioides dubius</name>
    <dbReference type="NCBI Taxonomy" id="317019"/>
    <lineage>
        <taxon>Bacteria</taxon>
        <taxon>Bacillati</taxon>
        <taxon>Actinomycetota</taxon>
        <taxon>Actinomycetes</taxon>
        <taxon>Propionibacteriales</taxon>
        <taxon>Nocardioidaceae</taxon>
        <taxon>Nocardioides</taxon>
    </lineage>
</organism>
<accession>A0ABP4ELF4</accession>
<comment type="caution">
    <text evidence="2">The sequence shown here is derived from an EMBL/GenBank/DDBJ whole genome shotgun (WGS) entry which is preliminary data.</text>
</comment>
<evidence type="ECO:0008006" key="4">
    <source>
        <dbReference type="Google" id="ProtNLM"/>
    </source>
</evidence>
<proteinExistence type="predicted"/>
<sequence length="388" mass="41995">MLDPTALGSVRAGLWWNIGLLVAALRVGTVIQMLPSLPLAVRSSERPALTVLAWTLALALTAVLCVGVARNKRPPYDQMALFETVAMLALFGLGFLTVAPEDRVGNWVAFQPAYALSLMIGLSVLTSRRVWLLVLVLIPTADVLFCMSAESVDLPTLIGNVLTLVVLPTITRLAFRYTTRIADLADESAARVAEFARREEERRAQAAMHNGAAVMALLARDDLDRLDAGARQALRVQARTETERMRRYLTGDQLVRADRRALAAVAEGAAAGFPDLRIDLITDLGAHVLVSPEQAEAVSAALTSILLNVRLHAGAQRVVLHLDEEDGIWTLTLHDDGVGFDVATVREGVGLREVVRAELARQQIAVAIDSMLGTGTTVVLRGTHQELR</sequence>
<keyword evidence="3" id="KW-1185">Reference proteome</keyword>
<protein>
    <recommendedName>
        <fullName evidence="4">Signal transduction histidine kinase</fullName>
    </recommendedName>
</protein>
<feature type="transmembrane region" description="Helical" evidence="1">
    <location>
        <begin position="105"/>
        <end position="125"/>
    </location>
</feature>
<dbReference type="InterPro" id="IPR036890">
    <property type="entry name" value="HATPase_C_sf"/>
</dbReference>
<dbReference type="Gene3D" id="3.30.565.10">
    <property type="entry name" value="Histidine kinase-like ATPase, C-terminal domain"/>
    <property type="match status" value="1"/>
</dbReference>